<organism evidence="9 10">
    <name type="scientific">Cerrena zonata</name>
    <dbReference type="NCBI Taxonomy" id="2478898"/>
    <lineage>
        <taxon>Eukaryota</taxon>
        <taxon>Fungi</taxon>
        <taxon>Dikarya</taxon>
        <taxon>Basidiomycota</taxon>
        <taxon>Agaricomycotina</taxon>
        <taxon>Agaricomycetes</taxon>
        <taxon>Polyporales</taxon>
        <taxon>Cerrenaceae</taxon>
        <taxon>Cerrena</taxon>
    </lineage>
</organism>
<dbReference type="GO" id="GO:0006891">
    <property type="term" value="P:intra-Golgi vesicle-mediated transport"/>
    <property type="evidence" value="ECO:0007669"/>
    <property type="project" value="TreeGrafter"/>
</dbReference>
<evidence type="ECO:0000256" key="7">
    <source>
        <dbReference type="ARBA" id="ARBA00023136"/>
    </source>
</evidence>
<dbReference type="PANTHER" id="PTHR21311:SF0">
    <property type="entry name" value="CONSERVED OLIGOMERIC GOLGI COMPLEX SUBUNIT 8"/>
    <property type="match status" value="1"/>
</dbReference>
<keyword evidence="7" id="KW-0472">Membrane</keyword>
<evidence type="ECO:0000256" key="6">
    <source>
        <dbReference type="ARBA" id="ARBA00023034"/>
    </source>
</evidence>
<evidence type="ECO:0000313" key="10">
    <source>
        <dbReference type="Proteomes" id="UP001385951"/>
    </source>
</evidence>
<dbReference type="InterPro" id="IPR016159">
    <property type="entry name" value="Cullin_repeat-like_dom_sf"/>
</dbReference>
<dbReference type="AlphaFoldDB" id="A0AAW0FNG1"/>
<dbReference type="SUPFAM" id="SSF74788">
    <property type="entry name" value="Cullin repeat-like"/>
    <property type="match status" value="1"/>
</dbReference>
<proteinExistence type="inferred from homology"/>
<dbReference type="GO" id="GO:0000139">
    <property type="term" value="C:Golgi membrane"/>
    <property type="evidence" value="ECO:0007669"/>
    <property type="project" value="UniProtKB-SubCell"/>
</dbReference>
<dbReference type="InterPro" id="IPR007255">
    <property type="entry name" value="COG8"/>
</dbReference>
<evidence type="ECO:0000256" key="4">
    <source>
        <dbReference type="ARBA" id="ARBA00022448"/>
    </source>
</evidence>
<dbReference type="EMBL" id="JASBNA010000048">
    <property type="protein sequence ID" value="KAK7680555.1"/>
    <property type="molecule type" value="Genomic_DNA"/>
</dbReference>
<evidence type="ECO:0000256" key="8">
    <source>
        <dbReference type="ARBA" id="ARBA00031347"/>
    </source>
</evidence>
<evidence type="ECO:0000256" key="1">
    <source>
        <dbReference type="ARBA" id="ARBA00004395"/>
    </source>
</evidence>
<comment type="subcellular location">
    <subcellularLocation>
        <location evidence="1">Golgi apparatus membrane</location>
        <topology evidence="1">Peripheral membrane protein</topology>
    </subcellularLocation>
</comment>
<gene>
    <name evidence="9" type="ORF">QCA50_016337</name>
</gene>
<keyword evidence="4" id="KW-0813">Transport</keyword>
<protein>
    <recommendedName>
        <fullName evidence="3">Conserved oligomeric Golgi complex subunit 8</fullName>
    </recommendedName>
    <alternativeName>
        <fullName evidence="8">Component of oligomeric Golgi complex 8</fullName>
    </alternativeName>
</protein>
<comment type="similarity">
    <text evidence="2">Belongs to the COG8 family.</text>
</comment>
<keyword evidence="5" id="KW-0653">Protein transport</keyword>
<dbReference type="Proteomes" id="UP001385951">
    <property type="component" value="Unassembled WGS sequence"/>
</dbReference>
<evidence type="ECO:0000256" key="5">
    <source>
        <dbReference type="ARBA" id="ARBA00022927"/>
    </source>
</evidence>
<comment type="caution">
    <text evidence="9">The sequence shown here is derived from an EMBL/GenBank/DDBJ whole genome shotgun (WGS) entry which is preliminary data.</text>
</comment>
<sequence length="565" mass="62584">MTTVDTADLHSLHDLLSSGRPERSGLLTDPPVAEYLSHLTTLQLPSLESEPTTLASSAAQLTNALTTLCYTSYPTFLSLHSTTSTLSSSLTSLSSSLDSLLSTLPSLESSAKNFAQETRKIQQDRRKASLVLEHHDKLYDSLSLPLLLDSCVRNHNYNEALLLANHASTLAKRFPNNPLVQSVRDECDSRMQAMLGQLLGVLHEQAKLPALFRAITFLRKMEVLDEDELALAFLAGRSIYLATALKATETEKKGTDEGSDKAKESYSRYLKRYIDVWREGVYDVITQFTTIFIERAPSTSSEPPSRLSALLTTFATHHLDLLLSALQDTLPQIPDPTLLTSLLTQLTYCANSFARVNMDFRALISPIFVDAVRQALSRELDVALETWMNYFGTHDEHQKQKDVTRKPSQFLITQSSAHSPPVPTPSQLESQLSAAANVPPQILVSYPPLAHLTNDLLTALNGLRLLAPVELQDDILLLLDDVIARAGAVLLDYTKEKAWISNRQVAEEEDREVSIAGASCTTYFKVFVPFMRRALTEGVYGTSSKEMDASERLSKVLADWESLSI</sequence>
<dbReference type="PANTHER" id="PTHR21311">
    <property type="entry name" value="CONSERVED OLIGOMERIC GOLGI COMPLEX COMPONENT 8"/>
    <property type="match status" value="1"/>
</dbReference>
<evidence type="ECO:0000256" key="3">
    <source>
        <dbReference type="ARBA" id="ARBA00020983"/>
    </source>
</evidence>
<dbReference type="GO" id="GO:0015031">
    <property type="term" value="P:protein transport"/>
    <property type="evidence" value="ECO:0007669"/>
    <property type="project" value="UniProtKB-KW"/>
</dbReference>
<evidence type="ECO:0000256" key="2">
    <source>
        <dbReference type="ARBA" id="ARBA00006419"/>
    </source>
</evidence>
<evidence type="ECO:0000313" key="9">
    <source>
        <dbReference type="EMBL" id="KAK7680555.1"/>
    </source>
</evidence>
<name>A0AAW0FNG1_9APHY</name>
<dbReference type="GO" id="GO:0017119">
    <property type="term" value="C:Golgi transport complex"/>
    <property type="evidence" value="ECO:0007669"/>
    <property type="project" value="InterPro"/>
</dbReference>
<accession>A0AAW0FNG1</accession>
<keyword evidence="10" id="KW-1185">Reference proteome</keyword>
<dbReference type="Pfam" id="PF04124">
    <property type="entry name" value="Dor1"/>
    <property type="match status" value="1"/>
</dbReference>
<keyword evidence="6" id="KW-0333">Golgi apparatus</keyword>
<reference evidence="9 10" key="1">
    <citation type="submission" date="2022-09" db="EMBL/GenBank/DDBJ databases">
        <authorList>
            <person name="Palmer J.M."/>
        </authorList>
    </citation>
    <scope>NUCLEOTIDE SEQUENCE [LARGE SCALE GENOMIC DNA]</scope>
    <source>
        <strain evidence="9 10">DSM 7382</strain>
    </source>
</reference>